<dbReference type="EMBL" id="DS985247">
    <property type="protein sequence ID" value="EDV23176.1"/>
    <property type="molecule type" value="Genomic_DNA"/>
</dbReference>
<dbReference type="InterPro" id="IPR029152">
    <property type="entry name" value="LKAAEAR1"/>
</dbReference>
<dbReference type="KEGG" id="tad:TRIADDRAFT_58198"/>
<dbReference type="GeneID" id="6755629"/>
<dbReference type="Pfam" id="PF15478">
    <property type="entry name" value="LKAAEAR"/>
    <property type="match status" value="1"/>
</dbReference>
<gene>
    <name evidence="1" type="ORF">TRIADDRAFT_58198</name>
</gene>
<dbReference type="PANTHER" id="PTHR35665">
    <property type="entry name" value="PROTEIN LKAAEAR1"/>
    <property type="match status" value="1"/>
</dbReference>
<dbReference type="InParanoid" id="B3S151"/>
<keyword evidence="2" id="KW-1185">Reference proteome</keyword>
<dbReference type="HOGENOM" id="CLU_1827795_0_0_1"/>
<dbReference type="RefSeq" id="XP_002114086.1">
    <property type="nucleotide sequence ID" value="XM_002114050.1"/>
</dbReference>
<evidence type="ECO:0000313" key="1">
    <source>
        <dbReference type="EMBL" id="EDV23176.1"/>
    </source>
</evidence>
<protein>
    <submittedName>
        <fullName evidence="1">Uncharacterized protein</fullName>
    </submittedName>
</protein>
<name>B3S151_TRIAD</name>
<evidence type="ECO:0000313" key="2">
    <source>
        <dbReference type="Proteomes" id="UP000009022"/>
    </source>
</evidence>
<sequence>METGNKELILINNQRRKMAAQASNVKLPSLNRQRKYNDDSDDEAVPVTRFRPKNRKKIKPSQWKKLTDLEKSRYMAEAEMNHLIACQPTSLRAIRLQTLVPPRPKPTQFDDLLDKLERVRVENIIEDDRELTITRELTRAI</sequence>
<dbReference type="PhylomeDB" id="B3S151"/>
<proteinExistence type="predicted"/>
<accession>B3S151</accession>
<dbReference type="CTD" id="6755629"/>
<dbReference type="Proteomes" id="UP000009022">
    <property type="component" value="Unassembled WGS sequence"/>
</dbReference>
<dbReference type="PANTHER" id="PTHR35665:SF1">
    <property type="entry name" value="PROTEIN LKAAEAR1"/>
    <property type="match status" value="1"/>
</dbReference>
<organism evidence="1 2">
    <name type="scientific">Trichoplax adhaerens</name>
    <name type="common">Trichoplax reptans</name>
    <dbReference type="NCBI Taxonomy" id="10228"/>
    <lineage>
        <taxon>Eukaryota</taxon>
        <taxon>Metazoa</taxon>
        <taxon>Placozoa</taxon>
        <taxon>Uniplacotomia</taxon>
        <taxon>Trichoplacea</taxon>
        <taxon>Trichoplacidae</taxon>
        <taxon>Trichoplax</taxon>
    </lineage>
</organism>
<dbReference type="OrthoDB" id="10045727at2759"/>
<dbReference type="AlphaFoldDB" id="B3S151"/>
<reference evidence="1 2" key="1">
    <citation type="journal article" date="2008" name="Nature">
        <title>The Trichoplax genome and the nature of placozoans.</title>
        <authorList>
            <person name="Srivastava M."/>
            <person name="Begovic E."/>
            <person name="Chapman J."/>
            <person name="Putnam N.H."/>
            <person name="Hellsten U."/>
            <person name="Kawashima T."/>
            <person name="Kuo A."/>
            <person name="Mitros T."/>
            <person name="Salamov A."/>
            <person name="Carpenter M.L."/>
            <person name="Signorovitch A.Y."/>
            <person name="Moreno M.A."/>
            <person name="Kamm K."/>
            <person name="Grimwood J."/>
            <person name="Schmutz J."/>
            <person name="Shapiro H."/>
            <person name="Grigoriev I.V."/>
            <person name="Buss L.W."/>
            <person name="Schierwater B."/>
            <person name="Dellaporta S.L."/>
            <person name="Rokhsar D.S."/>
        </authorList>
    </citation>
    <scope>NUCLEOTIDE SEQUENCE [LARGE SCALE GENOMIC DNA]</scope>
    <source>
        <strain evidence="1 2">Grell-BS-1999</strain>
    </source>
</reference>